<evidence type="ECO:0000313" key="2">
    <source>
        <dbReference type="EMBL" id="MFL9881513.1"/>
    </source>
</evidence>
<name>A0ABW8ZF82_9BURK</name>
<evidence type="ECO:0000313" key="3">
    <source>
        <dbReference type="Proteomes" id="UP001629249"/>
    </source>
</evidence>
<keyword evidence="3" id="KW-1185">Reference proteome</keyword>
<sequence>MTIIDHFEKYLGTIKQGWGGKDTSEEKSSVMVARFSNVPFDGASTYATIGLSDTVLALTNDRQVRQELMFAAHDIYSADAIASFLLTFSDYVRSKSCALARGDVVGPSSPLIPGVISDAIYTCPPVIFPTGIDFYSGSSPSTIIAWLVPLIGNESSVARQKGSDYFEGLLEAQDPDLLDLNRVAVTR</sequence>
<protein>
    <submittedName>
        <fullName evidence="2">Suppressor of fused domain protein</fullName>
    </submittedName>
</protein>
<evidence type="ECO:0000259" key="1">
    <source>
        <dbReference type="Pfam" id="PF05076"/>
    </source>
</evidence>
<organism evidence="2 3">
    <name type="scientific">Paraburkholderia agricolaris</name>
    <dbReference type="NCBI Taxonomy" id="2152888"/>
    <lineage>
        <taxon>Bacteria</taxon>
        <taxon>Pseudomonadati</taxon>
        <taxon>Pseudomonadota</taxon>
        <taxon>Betaproteobacteria</taxon>
        <taxon>Burkholderiales</taxon>
        <taxon>Burkholderiaceae</taxon>
        <taxon>Paraburkholderia</taxon>
    </lineage>
</organism>
<accession>A0ABW8ZF82</accession>
<dbReference type="EMBL" id="JAQQFN010000001">
    <property type="protein sequence ID" value="MFL9881513.1"/>
    <property type="molecule type" value="Genomic_DNA"/>
</dbReference>
<comment type="caution">
    <text evidence="2">The sequence shown here is derived from an EMBL/GenBank/DDBJ whole genome shotgun (WGS) entry which is preliminary data.</text>
</comment>
<proteinExistence type="predicted"/>
<feature type="domain" description="Suppressor of fused-like" evidence="1">
    <location>
        <begin position="29"/>
        <end position="182"/>
    </location>
</feature>
<dbReference type="RefSeq" id="WP_153134935.1">
    <property type="nucleotide sequence ID" value="NZ_JAQQFH010000001.1"/>
</dbReference>
<dbReference type="InterPro" id="IPR020941">
    <property type="entry name" value="SUFU-like_domain"/>
</dbReference>
<reference evidence="2 3" key="1">
    <citation type="journal article" date="2024" name="Chem. Sci.">
        <title>Discovery of megapolipeptins by genome mining of a Burkholderiales bacteria collection.</title>
        <authorList>
            <person name="Paulo B.S."/>
            <person name="Recchia M.J.J."/>
            <person name="Lee S."/>
            <person name="Fergusson C.H."/>
            <person name="Romanowski S.B."/>
            <person name="Hernandez A."/>
            <person name="Krull N."/>
            <person name="Liu D.Y."/>
            <person name="Cavanagh H."/>
            <person name="Bos A."/>
            <person name="Gray C.A."/>
            <person name="Murphy B.T."/>
            <person name="Linington R.G."/>
            <person name="Eustaquio A.S."/>
        </authorList>
    </citation>
    <scope>NUCLEOTIDE SEQUENCE [LARGE SCALE GENOMIC DNA]</scope>
    <source>
        <strain evidence="2 3">RL16-012-BIC-B</strain>
    </source>
</reference>
<dbReference type="Proteomes" id="UP001629249">
    <property type="component" value="Unassembled WGS sequence"/>
</dbReference>
<gene>
    <name evidence="2" type="ORF">PQR66_00600</name>
</gene>
<dbReference type="Pfam" id="PF05076">
    <property type="entry name" value="SUFU"/>
    <property type="match status" value="1"/>
</dbReference>